<evidence type="ECO:0000256" key="1">
    <source>
        <dbReference type="SAM" id="MobiDB-lite"/>
    </source>
</evidence>
<protein>
    <recommendedName>
        <fullName evidence="4">DUF5666 domain-containing protein</fullName>
    </recommendedName>
</protein>
<dbReference type="EMBL" id="JAUSWJ010000001">
    <property type="protein sequence ID" value="MDQ0515268.1"/>
    <property type="molecule type" value="Genomic_DNA"/>
</dbReference>
<feature type="region of interest" description="Disordered" evidence="1">
    <location>
        <begin position="306"/>
        <end position="360"/>
    </location>
</feature>
<feature type="compositionally biased region" description="Gly residues" evidence="1">
    <location>
        <begin position="331"/>
        <end position="340"/>
    </location>
</feature>
<evidence type="ECO:0000313" key="3">
    <source>
        <dbReference type="Proteomes" id="UP001223743"/>
    </source>
</evidence>
<evidence type="ECO:0008006" key="4">
    <source>
        <dbReference type="Google" id="ProtNLM"/>
    </source>
</evidence>
<organism evidence="2 3">
    <name type="scientific">Kaistia geumhonensis</name>
    <dbReference type="NCBI Taxonomy" id="410839"/>
    <lineage>
        <taxon>Bacteria</taxon>
        <taxon>Pseudomonadati</taxon>
        <taxon>Pseudomonadota</taxon>
        <taxon>Alphaproteobacteria</taxon>
        <taxon>Hyphomicrobiales</taxon>
        <taxon>Kaistiaceae</taxon>
        <taxon>Kaistia</taxon>
    </lineage>
</organism>
<reference evidence="2 3" key="1">
    <citation type="submission" date="2023-07" db="EMBL/GenBank/DDBJ databases">
        <title>Genomic Encyclopedia of Type Strains, Phase IV (KMG-IV): sequencing the most valuable type-strain genomes for metagenomic binning, comparative biology and taxonomic classification.</title>
        <authorList>
            <person name="Goeker M."/>
        </authorList>
    </citation>
    <scope>NUCLEOTIDE SEQUENCE [LARGE SCALE GENOMIC DNA]</scope>
    <source>
        <strain evidence="2 3">B1-1</strain>
    </source>
</reference>
<evidence type="ECO:0000313" key="2">
    <source>
        <dbReference type="EMBL" id="MDQ0515268.1"/>
    </source>
</evidence>
<dbReference type="RefSeq" id="WP_266281194.1">
    <property type="nucleotide sequence ID" value="NZ_JAPKNF010000001.1"/>
</dbReference>
<dbReference type="Proteomes" id="UP001223743">
    <property type="component" value="Unassembled WGS sequence"/>
</dbReference>
<sequence length="360" mass="36683">MSGLVSVSRRGILRALVAGIGMRILPGLADDTPPSDRGIGGTGITGLPGGGAIGFLGSIQRFGSIYVNGDRISYPADAEVRIDGRRRSVRDLMIGQVVKTVAQPQGGHLVTDRIVIDSEVVGAITASEGARLVVLGQTVDMGTTGTGAFAVGERIAVSGIRRLDGTIEARLVEPAGSRMDQVVGPAVYRGWLLSIGGLSLFGPDARFDGQRVIVRGRATPRGLMVKTIALDGLPDGPGVTRLSVEAYVARHGNQLQLGSGFVVNDAPGAAAPTDDGSPSVVDIDVGQQLAQRAANIRAIRDGQGNLPARLQGARPDQAAVPQGSPPSGASGFAGGDGSSGIGSRIQQWRSRPGGGGPGGD</sequence>
<proteinExistence type="predicted"/>
<comment type="caution">
    <text evidence="2">The sequence shown here is derived from an EMBL/GenBank/DDBJ whole genome shotgun (WGS) entry which is preliminary data.</text>
</comment>
<gene>
    <name evidence="2" type="ORF">QO015_000881</name>
</gene>
<keyword evidence="3" id="KW-1185">Reference proteome</keyword>
<accession>A0ABU0M2U9</accession>
<name>A0ABU0M2U9_9HYPH</name>